<gene>
    <name evidence="2" type="ORF">CTRI78_v003802</name>
</gene>
<keyword evidence="3" id="KW-1185">Reference proteome</keyword>
<dbReference type="AlphaFoldDB" id="A0A4R8RIK1"/>
<proteinExistence type="predicted"/>
<reference evidence="2 3" key="1">
    <citation type="submission" date="2018-12" db="EMBL/GenBank/DDBJ databases">
        <title>Genome sequence and assembly of Colletotrichum trifolii.</title>
        <authorList>
            <person name="Gan P."/>
            <person name="Shirasu K."/>
        </authorList>
    </citation>
    <scope>NUCLEOTIDE SEQUENCE [LARGE SCALE GENOMIC DNA]</scope>
    <source>
        <strain evidence="2 3">543-2</strain>
    </source>
</reference>
<feature type="region of interest" description="Disordered" evidence="1">
    <location>
        <begin position="164"/>
        <end position="223"/>
    </location>
</feature>
<name>A0A4R8RIK1_COLTR</name>
<comment type="caution">
    <text evidence="2">The sequence shown here is derived from an EMBL/GenBank/DDBJ whole genome shotgun (WGS) entry which is preliminary data.</text>
</comment>
<feature type="compositionally biased region" description="Polar residues" evidence="1">
    <location>
        <begin position="189"/>
        <end position="205"/>
    </location>
</feature>
<evidence type="ECO:0000313" key="2">
    <source>
        <dbReference type="EMBL" id="TDZ62071.1"/>
    </source>
</evidence>
<feature type="compositionally biased region" description="Low complexity" evidence="1">
    <location>
        <begin position="172"/>
        <end position="183"/>
    </location>
</feature>
<evidence type="ECO:0000256" key="1">
    <source>
        <dbReference type="SAM" id="MobiDB-lite"/>
    </source>
</evidence>
<feature type="region of interest" description="Disordered" evidence="1">
    <location>
        <begin position="43"/>
        <end position="62"/>
    </location>
</feature>
<dbReference type="EMBL" id="RYZW01000025">
    <property type="protein sequence ID" value="TDZ62071.1"/>
    <property type="molecule type" value="Genomic_DNA"/>
</dbReference>
<dbReference type="Proteomes" id="UP000295703">
    <property type="component" value="Unassembled WGS sequence"/>
</dbReference>
<organism evidence="2 3">
    <name type="scientific">Colletotrichum trifolii</name>
    <dbReference type="NCBI Taxonomy" id="5466"/>
    <lineage>
        <taxon>Eukaryota</taxon>
        <taxon>Fungi</taxon>
        <taxon>Dikarya</taxon>
        <taxon>Ascomycota</taxon>
        <taxon>Pezizomycotina</taxon>
        <taxon>Sordariomycetes</taxon>
        <taxon>Hypocreomycetidae</taxon>
        <taxon>Glomerellales</taxon>
        <taxon>Glomerellaceae</taxon>
        <taxon>Colletotrichum</taxon>
        <taxon>Colletotrichum orbiculare species complex</taxon>
    </lineage>
</organism>
<sequence>METQRVNDELLKLILTKLHRLETRFNEVDTRLISMEFSMLPAGAGSRSPDGPLSSSPPASRRCSCHIPQPVFQNFDLDWDRHVTPSAYKASVDKLRNRFEFDDQSEFSPQDIGVASTCDGRSEVVDANSVSVCPSRPVSNFGFRANDVRPPLPDLPSMRYEDMPASDESLWSRGVSSRRASMGSRRRTFSAQQSSFSTARTSIALSSTPESPPSPASFSKLRGSIKRATSLSIPRRRSSSTRDTGLAVEKRDNARLAAERIRTAALQQQELERFVQLAQKSAKACFYFIPKVMASISKSMMNQQLKMLDVATRLGNYP</sequence>
<evidence type="ECO:0000313" key="3">
    <source>
        <dbReference type="Proteomes" id="UP000295703"/>
    </source>
</evidence>
<protein>
    <submittedName>
        <fullName evidence="2">Uncharacterized protein</fullName>
    </submittedName>
</protein>
<accession>A0A4R8RIK1</accession>